<dbReference type="EMBL" id="LAVV01014104">
    <property type="protein sequence ID" value="KNZ45036.1"/>
    <property type="molecule type" value="Genomic_DNA"/>
</dbReference>
<feature type="compositionally biased region" description="Low complexity" evidence="1">
    <location>
        <begin position="461"/>
        <end position="490"/>
    </location>
</feature>
<dbReference type="InterPro" id="IPR018608">
    <property type="entry name" value="Gti1/Pac2"/>
</dbReference>
<feature type="compositionally biased region" description="Basic and acidic residues" evidence="1">
    <location>
        <begin position="633"/>
        <end position="644"/>
    </location>
</feature>
<dbReference type="AlphaFoldDB" id="A0A0L6U954"/>
<feature type="region of interest" description="Disordered" evidence="1">
    <location>
        <begin position="1"/>
        <end position="52"/>
    </location>
</feature>
<feature type="compositionally biased region" description="Polar residues" evidence="1">
    <location>
        <begin position="731"/>
        <end position="748"/>
    </location>
</feature>
<dbReference type="VEuPathDB" id="FungiDB:VP01_854g1"/>
<feature type="compositionally biased region" description="Low complexity" evidence="1">
    <location>
        <begin position="875"/>
        <end position="886"/>
    </location>
</feature>
<feature type="compositionally biased region" description="Low complexity" evidence="1">
    <location>
        <begin position="551"/>
        <end position="560"/>
    </location>
</feature>
<dbReference type="PANTHER" id="PTHR28027:SF2">
    <property type="entry name" value="TRANSCRIPTIONAL REGULATOR MIT1"/>
    <property type="match status" value="1"/>
</dbReference>
<feature type="compositionally biased region" description="Low complexity" evidence="1">
    <location>
        <begin position="405"/>
        <end position="441"/>
    </location>
</feature>
<comment type="caution">
    <text evidence="2">The sequence shown here is derived from an EMBL/GenBank/DDBJ whole genome shotgun (WGS) entry which is preliminary data.</text>
</comment>
<proteinExistence type="predicted"/>
<feature type="compositionally biased region" description="Polar residues" evidence="1">
    <location>
        <begin position="572"/>
        <end position="608"/>
    </location>
</feature>
<accession>A0A0L6U954</accession>
<feature type="compositionally biased region" description="Low complexity" evidence="1">
    <location>
        <begin position="164"/>
        <end position="208"/>
    </location>
</feature>
<feature type="region of interest" description="Disordered" evidence="1">
    <location>
        <begin position="685"/>
        <end position="754"/>
    </location>
</feature>
<sequence length="906" mass="96534">MNPNLNNPVGIHHHHQQSSNQQQHNHTTHLPPAHTTHPSHHHQPQHLLPDLNPPLREQVEHQQQQQQRSNIEHYKSSATPAYDGYIGSTHDALIIFSGCYLGHFPMVSRRLHERERRSIRSGAVYVFDETKAGIKRWTDGRVWSPSRILNNFLVYREIDHKRPPANSSATSNSSTNPSTSTSTNTSNNNNTANTSTTTTTNTHTNNTNIIPKRDQDDTCSFPKTQQQSSTNPTAAQAHQHTNNNNNSQYHQQFSSNPPPPDNNPLSSSISPLEHKPSIHKDTENQTHSTTPREILPTSTQQRPINRERERSLVGSLTSTYKFRPDGLVKKTISIAGMHMISYYKLDDVVSGRLRAPTSHVALLHIQIVPHLLNPGFFRNPPVWGVSNGRFWIQEEGPEESSQQISSSATAPNSVATTTSTTSLRPTPLSLSASGASSSATSNPAQVGIRSSRPPIRPPNPSTAISRPTSPSSSTGSPSARSPTSPHSFSLLPPPPLSSHNNTGPAPSSPIINPSVGSARAHYSSSIHNNSNSNNNNNGAPVPSGSTHIGRSSTITSASSSRYEPYPRPTRSPPLSASSSGNNTLNDQQNSVPYYNSTHHTTSTLNYSPHSFLPDSHSASLVGPDQQPVSNRNTRHDPSAHEGRNSLESVHQVGGYDDSVAYRAATSTSDGGEALYSQYGITDSASNAHRSSSVPPSSYGLPSINRLGGSGQPVGSSPNTGARGMSDYPFSGSPSQQPQTNRIPSSRHTGSYGGYLSPVVTESTFQTATAAAAASSGGTGGLVERDSHGYAPGQGSPGSGTKPSSFLYPTSSSASTNPSSGYPFSSGNNPSRRGSTIATNTLAGDMGNSTSDPALPGARIGSQNRTTPGGLQLNENNSGSGNGSSNGASHWPQISSSHVMKKEEGTG</sequence>
<feature type="compositionally biased region" description="Low complexity" evidence="1">
    <location>
        <begin position="808"/>
        <end position="819"/>
    </location>
</feature>
<feature type="compositionally biased region" description="Basic and acidic residues" evidence="1">
    <location>
        <begin position="272"/>
        <end position="284"/>
    </location>
</feature>
<evidence type="ECO:0000313" key="2">
    <source>
        <dbReference type="EMBL" id="KNZ45036.1"/>
    </source>
</evidence>
<dbReference type="Pfam" id="PF09729">
    <property type="entry name" value="Gti1_Pac2"/>
    <property type="match status" value="1"/>
</dbReference>
<dbReference type="Proteomes" id="UP000037035">
    <property type="component" value="Unassembled WGS sequence"/>
</dbReference>
<keyword evidence="3" id="KW-1185">Reference proteome</keyword>
<feature type="compositionally biased region" description="Polar residues" evidence="1">
    <location>
        <begin position="798"/>
        <end position="807"/>
    </location>
</feature>
<dbReference type="GO" id="GO:0003677">
    <property type="term" value="F:DNA binding"/>
    <property type="evidence" value="ECO:0007669"/>
    <property type="project" value="TreeGrafter"/>
</dbReference>
<evidence type="ECO:0000256" key="1">
    <source>
        <dbReference type="SAM" id="MobiDB-lite"/>
    </source>
</evidence>
<feature type="compositionally biased region" description="Low complexity" evidence="1">
    <location>
        <begin position="234"/>
        <end position="255"/>
    </location>
</feature>
<feature type="region of interest" description="Disordered" evidence="1">
    <location>
        <begin position="774"/>
        <end position="906"/>
    </location>
</feature>
<feature type="compositionally biased region" description="Polar residues" evidence="1">
    <location>
        <begin position="221"/>
        <end position="233"/>
    </location>
</feature>
<dbReference type="OrthoDB" id="5572844at2759"/>
<gene>
    <name evidence="2" type="ORF">VP01_854g1</name>
</gene>
<feature type="compositionally biased region" description="Polar residues" evidence="1">
    <location>
        <begin position="685"/>
        <end position="695"/>
    </location>
</feature>
<feature type="compositionally biased region" description="Polar residues" evidence="1">
    <location>
        <begin position="860"/>
        <end position="874"/>
    </location>
</feature>
<feature type="compositionally biased region" description="Low complexity" evidence="1">
    <location>
        <begin position="523"/>
        <end position="537"/>
    </location>
</feature>
<feature type="region of interest" description="Disordered" evidence="1">
    <location>
        <begin position="162"/>
        <end position="311"/>
    </location>
</feature>
<feature type="compositionally biased region" description="Polar residues" evidence="1">
    <location>
        <begin position="499"/>
        <end position="515"/>
    </location>
</feature>
<evidence type="ECO:0000313" key="3">
    <source>
        <dbReference type="Proteomes" id="UP000037035"/>
    </source>
</evidence>
<name>A0A0L6U954_9BASI</name>
<organism evidence="2 3">
    <name type="scientific">Puccinia sorghi</name>
    <dbReference type="NCBI Taxonomy" id="27349"/>
    <lineage>
        <taxon>Eukaryota</taxon>
        <taxon>Fungi</taxon>
        <taxon>Dikarya</taxon>
        <taxon>Basidiomycota</taxon>
        <taxon>Pucciniomycotina</taxon>
        <taxon>Pucciniomycetes</taxon>
        <taxon>Pucciniales</taxon>
        <taxon>Pucciniaceae</taxon>
        <taxon>Puccinia</taxon>
    </lineage>
</organism>
<protein>
    <submittedName>
        <fullName evidence="2">Uncharacterized protein</fullName>
    </submittedName>
</protein>
<reference evidence="2 3" key="1">
    <citation type="submission" date="2015-08" db="EMBL/GenBank/DDBJ databases">
        <title>Next Generation Sequencing and Analysis of the Genome of Puccinia sorghi L Schw, the Causal Agent of Maize Common Rust.</title>
        <authorList>
            <person name="Rochi L."/>
            <person name="Burguener G."/>
            <person name="Darino M."/>
            <person name="Turjanski A."/>
            <person name="Kreff E."/>
            <person name="Dieguez M.J."/>
            <person name="Sacco F."/>
        </authorList>
    </citation>
    <scope>NUCLEOTIDE SEQUENCE [LARGE SCALE GENOMIC DNA]</scope>
    <source>
        <strain evidence="2 3">RO10H11247</strain>
    </source>
</reference>
<feature type="compositionally biased region" description="Polar residues" evidence="1">
    <location>
        <begin position="285"/>
        <end position="303"/>
    </location>
</feature>
<dbReference type="PANTHER" id="PTHR28027">
    <property type="entry name" value="TRANSCRIPTIONAL REGULATOR MIT1"/>
    <property type="match status" value="1"/>
</dbReference>
<feature type="compositionally biased region" description="Polar residues" evidence="1">
    <location>
        <begin position="821"/>
        <end position="851"/>
    </location>
</feature>
<feature type="region of interest" description="Disordered" evidence="1">
    <location>
        <begin position="396"/>
        <end position="648"/>
    </location>
</feature>
<feature type="compositionally biased region" description="Low complexity" evidence="1">
    <location>
        <begin position="17"/>
        <end position="36"/>
    </location>
</feature>